<evidence type="ECO:0000259" key="10">
    <source>
        <dbReference type="Pfam" id="PF00696"/>
    </source>
</evidence>
<dbReference type="GO" id="GO:0005524">
    <property type="term" value="F:ATP binding"/>
    <property type="evidence" value="ECO:0007669"/>
    <property type="project" value="UniProtKB-KW"/>
</dbReference>
<feature type="binding site" evidence="9">
    <location>
        <begin position="35"/>
        <end position="36"/>
    </location>
    <ligand>
        <name>substrate</name>
    </ligand>
</feature>
<dbReference type="CDD" id="cd04251">
    <property type="entry name" value="AAK_NAGK-UC"/>
    <property type="match status" value="1"/>
</dbReference>
<comment type="pathway">
    <text evidence="9">Amino-acid biosynthesis; L-lysine biosynthesis via AAA pathway; L-lysine from L-alpha-aminoadipate (Thermus route): step 2/5.</text>
</comment>
<comment type="subcellular location">
    <subcellularLocation>
        <location evidence="9">Cytoplasm</location>
    </subcellularLocation>
</comment>
<dbReference type="InterPro" id="IPR001048">
    <property type="entry name" value="Asp/Glu/Uridylate_kinase"/>
</dbReference>
<dbReference type="HAMAP" id="MF_02082">
    <property type="entry name" value="LysZ"/>
    <property type="match status" value="1"/>
</dbReference>
<evidence type="ECO:0000256" key="8">
    <source>
        <dbReference type="ARBA" id="ARBA00023154"/>
    </source>
</evidence>
<dbReference type="Proteomes" id="UP000651120">
    <property type="component" value="Unassembled WGS sequence"/>
</dbReference>
<feature type="domain" description="Aspartate/glutamate/uridylate kinase" evidence="10">
    <location>
        <begin position="1"/>
        <end position="237"/>
    </location>
</feature>
<dbReference type="AlphaFoldDB" id="A0A371QVH5"/>
<dbReference type="GO" id="GO:0042450">
    <property type="term" value="P:L-arginine biosynthetic process via ornithine"/>
    <property type="evidence" value="ECO:0007669"/>
    <property type="project" value="UniProtKB-UniRule"/>
</dbReference>
<dbReference type="PANTHER" id="PTHR23342:SF0">
    <property type="entry name" value="N-ACETYLGLUTAMATE SYNTHASE, MITOCHONDRIAL"/>
    <property type="match status" value="1"/>
</dbReference>
<accession>A0A371QVH5</accession>
<comment type="pathway">
    <text evidence="9">Amino-acid biosynthesis; L-arginine biosynthesis.</text>
</comment>
<name>A0A371QVH5_9CREN</name>
<comment type="similarity">
    <text evidence="9">Belongs to the acetylglutamate kinase family. LysZ subfamily.</text>
</comment>
<keyword evidence="8 9" id="KW-0457">Lysine biosynthesis</keyword>
<evidence type="ECO:0000313" key="13">
    <source>
        <dbReference type="Proteomes" id="UP000257123"/>
    </source>
</evidence>
<dbReference type="EMBL" id="NMUE01000045">
    <property type="protein sequence ID" value="RFA94006.1"/>
    <property type="molecule type" value="Genomic_DNA"/>
</dbReference>
<feature type="binding site" evidence="9">
    <location>
        <position position="62"/>
    </location>
    <ligand>
        <name>substrate</name>
    </ligand>
</feature>
<keyword evidence="1 9" id="KW-0963">Cytoplasm</keyword>
<sequence length="261" mass="27934">MIVVKIGGSVVCKDASKVIQNLPKYADRAVVIHGGGCLVNELLKRMGIEPKFLTHPGGLVSRYTDWETLKVFVMAMGWINKYIVASLHGLGVQALGLTGADLGVVVAKRKERVLVIDERGRQRVVDGGYVGKIAEIRVDKLTPPPLKVLAPVAVSEKGELLNIDGDQLAFDVAREAKAERLILLSDVEGLILGGKVVPRLTPEEAEKLVKSEEVRGGMKRKLLMASEAAKLGIEVVISSGLVDSPIDAALNGAGTHIIKNI</sequence>
<evidence type="ECO:0000256" key="7">
    <source>
        <dbReference type="ARBA" id="ARBA00022840"/>
    </source>
</evidence>
<evidence type="ECO:0000313" key="11">
    <source>
        <dbReference type="EMBL" id="HII47354.1"/>
    </source>
</evidence>
<comment type="function">
    <text evidence="9">Involved in both the arginine and lysine biosynthetic pathways. Phosphorylates the LysW-bound precursors glutamate (for arginine biosynthesis), respectively alpha-aminoadipate (for lysine biosynthesis).</text>
</comment>
<comment type="catalytic activity">
    <reaction evidence="9">
        <text>[amino-group carrier protein]-C-terminal-N-(1,4-dicarboxybutan-1-yl)-L-glutamine + ATP = [amino-group carrier protein]-C-terminal-N-(1-carboxy-5-phosphooxy-5-oxopentan-1-yl)-L-glutamine + ADP</text>
        <dbReference type="Rhea" id="RHEA:41944"/>
        <dbReference type="Rhea" id="RHEA-COMP:9694"/>
        <dbReference type="Rhea" id="RHEA-COMP:9712"/>
        <dbReference type="ChEBI" id="CHEBI:30616"/>
        <dbReference type="ChEBI" id="CHEBI:78499"/>
        <dbReference type="ChEBI" id="CHEBI:78503"/>
        <dbReference type="ChEBI" id="CHEBI:456216"/>
        <dbReference type="EC" id="2.7.2.17"/>
    </reaction>
</comment>
<dbReference type="InterPro" id="IPR037529">
    <property type="entry name" value="LysZ"/>
</dbReference>
<evidence type="ECO:0000256" key="4">
    <source>
        <dbReference type="ARBA" id="ARBA00022679"/>
    </source>
</evidence>
<dbReference type="SUPFAM" id="SSF53633">
    <property type="entry name" value="Carbamate kinase-like"/>
    <property type="match status" value="1"/>
</dbReference>
<dbReference type="NCBIfam" id="TIGR00761">
    <property type="entry name" value="argB"/>
    <property type="match status" value="1"/>
</dbReference>
<keyword evidence="7 9" id="KW-0067">ATP-binding</keyword>
<evidence type="ECO:0000256" key="1">
    <source>
        <dbReference type="ARBA" id="ARBA00022490"/>
    </source>
</evidence>
<dbReference type="GeneID" id="1463671"/>
<dbReference type="InterPro" id="IPR036393">
    <property type="entry name" value="AceGlu_kinase-like_sf"/>
</dbReference>
<feature type="site" description="Transition state stabilizer" evidence="9">
    <location>
        <position position="221"/>
    </location>
</feature>
<dbReference type="NCBIfam" id="NF010662">
    <property type="entry name" value="PRK14058.1-4"/>
    <property type="match status" value="1"/>
</dbReference>
<dbReference type="SMR" id="A0A371QVH5"/>
<protein>
    <recommendedName>
        <fullName evidence="9">Putative [LysW]-aminoadipate/[LysW]-glutamate kinase</fullName>
        <ecNumber evidence="9">2.7.2.17</ecNumber>
        <ecNumber evidence="9">2.7.2.19</ecNumber>
    </recommendedName>
</protein>
<dbReference type="EMBL" id="DUJP01000028">
    <property type="protein sequence ID" value="HII47354.1"/>
    <property type="molecule type" value="Genomic_DNA"/>
</dbReference>
<dbReference type="GO" id="GO:0003991">
    <property type="term" value="F:acetylglutamate kinase activity"/>
    <property type="evidence" value="ECO:0007669"/>
    <property type="project" value="TreeGrafter"/>
</dbReference>
<dbReference type="GO" id="GO:0019878">
    <property type="term" value="P:lysine biosynthetic process via aminoadipic acid"/>
    <property type="evidence" value="ECO:0007669"/>
    <property type="project" value="UniProtKB-UniRule"/>
</dbReference>
<feature type="binding site" evidence="9">
    <location>
        <position position="162"/>
    </location>
    <ligand>
        <name>substrate</name>
    </ligand>
</feature>
<dbReference type="InterPro" id="IPR004662">
    <property type="entry name" value="AcgluKinase_fam"/>
</dbReference>
<keyword evidence="4 9" id="KW-0808">Transferase</keyword>
<dbReference type="OMA" id="EGLYEDW"/>
<keyword evidence="2 9" id="KW-0055">Arginine biosynthesis</keyword>
<comment type="catalytic activity">
    <reaction evidence="9">
        <text>[amino-group carrier protein]-C-terminal-gamma-(L-glutamyl)-L-glutamate + ATP = [amino-group carrier protein]-C-terminal-gamma-(5-phospho-L-glutamyl)-L-glutamate + ADP</text>
        <dbReference type="Rhea" id="RHEA:52632"/>
        <dbReference type="Rhea" id="RHEA-COMP:13311"/>
        <dbReference type="Rhea" id="RHEA-COMP:13313"/>
        <dbReference type="ChEBI" id="CHEBI:30616"/>
        <dbReference type="ChEBI" id="CHEBI:136714"/>
        <dbReference type="ChEBI" id="CHEBI:136717"/>
        <dbReference type="ChEBI" id="CHEBI:456216"/>
        <dbReference type="EC" id="2.7.2.19"/>
    </reaction>
</comment>
<dbReference type="PIRSF" id="PIRSF000728">
    <property type="entry name" value="NAGK"/>
    <property type="match status" value="1"/>
</dbReference>
<dbReference type="UniPathway" id="UPA00068"/>
<dbReference type="Proteomes" id="UP000257123">
    <property type="component" value="Unassembled WGS sequence"/>
</dbReference>
<dbReference type="EC" id="2.7.2.19" evidence="9"/>
<dbReference type="UniPathway" id="UPA00033">
    <property type="reaction ID" value="UER00036"/>
</dbReference>
<reference evidence="11" key="2">
    <citation type="journal article" date="2020" name="bioRxiv">
        <title>A rank-normalized archaeal taxonomy based on genome phylogeny resolves widespread incomplete and uneven classifications.</title>
        <authorList>
            <person name="Rinke C."/>
            <person name="Chuvochina M."/>
            <person name="Mussig A.J."/>
            <person name="Chaumeil P.-A."/>
            <person name="Waite D.W."/>
            <person name="Whitman W.B."/>
            <person name="Parks D.H."/>
            <person name="Hugenholtz P."/>
        </authorList>
    </citation>
    <scope>NUCLEOTIDE SEQUENCE</scope>
    <source>
        <strain evidence="11">UBA8839</strain>
    </source>
</reference>
<evidence type="ECO:0000313" key="12">
    <source>
        <dbReference type="EMBL" id="RFA94006.1"/>
    </source>
</evidence>
<reference evidence="12 13" key="1">
    <citation type="submission" date="2017-07" db="EMBL/GenBank/DDBJ databases">
        <title>Draft genome sequence of aerobic hyperthermophilic archaea, Pyrobaculum aerophilum YKB31 and YKB32.</title>
        <authorList>
            <person name="Mochizuki T."/>
            <person name="Berliner A.J."/>
            <person name="Yoshida-Takashima Y."/>
            <person name="Takaki Y."/>
            <person name="Nunoura T."/>
            <person name="Takai K."/>
        </authorList>
    </citation>
    <scope>NUCLEOTIDE SEQUENCE [LARGE SCALE GENOMIC DNA]</scope>
    <source>
        <strain evidence="12 13">YKB31</strain>
    </source>
</reference>
<evidence type="ECO:0000256" key="2">
    <source>
        <dbReference type="ARBA" id="ARBA00022571"/>
    </source>
</evidence>
<comment type="caution">
    <text evidence="12">The sequence shown here is derived from an EMBL/GenBank/DDBJ whole genome shotgun (WGS) entry which is preliminary data.</text>
</comment>
<dbReference type="Pfam" id="PF00696">
    <property type="entry name" value="AA_kinase"/>
    <property type="match status" value="1"/>
</dbReference>
<dbReference type="RefSeq" id="WP_011008977.1">
    <property type="nucleotide sequence ID" value="NZ_DAIOPL010000010.1"/>
</dbReference>
<feature type="site" description="Transition state stabilizer" evidence="9">
    <location>
        <position position="5"/>
    </location>
</feature>
<evidence type="ECO:0000256" key="5">
    <source>
        <dbReference type="ARBA" id="ARBA00022741"/>
    </source>
</evidence>
<evidence type="ECO:0000256" key="6">
    <source>
        <dbReference type="ARBA" id="ARBA00022777"/>
    </source>
</evidence>
<proteinExistence type="inferred from homology"/>
<dbReference type="EC" id="2.7.2.17" evidence="9"/>
<organism evidence="12 13">
    <name type="scientific">Pyrobaculum aerophilum</name>
    <dbReference type="NCBI Taxonomy" id="13773"/>
    <lineage>
        <taxon>Archaea</taxon>
        <taxon>Thermoproteota</taxon>
        <taxon>Thermoprotei</taxon>
        <taxon>Thermoproteales</taxon>
        <taxon>Thermoproteaceae</taxon>
        <taxon>Pyrobaculum</taxon>
    </lineage>
</organism>
<dbReference type="PANTHER" id="PTHR23342">
    <property type="entry name" value="N-ACETYLGLUTAMATE SYNTHASE"/>
    <property type="match status" value="1"/>
</dbReference>
<gene>
    <name evidence="12" type="primary">argB</name>
    <name evidence="9" type="synonym">lysZ</name>
    <name evidence="12" type="ORF">CGL51_11295</name>
    <name evidence="11" type="ORF">HA333_07925</name>
</gene>
<keyword evidence="3 9" id="KW-0028">Amino-acid biosynthesis</keyword>
<keyword evidence="6 9" id="KW-0418">Kinase</keyword>
<keyword evidence="5 9" id="KW-0547">Nucleotide-binding</keyword>
<evidence type="ECO:0000256" key="9">
    <source>
        <dbReference type="HAMAP-Rule" id="MF_02082"/>
    </source>
</evidence>
<evidence type="ECO:0000256" key="3">
    <source>
        <dbReference type="ARBA" id="ARBA00022605"/>
    </source>
</evidence>
<dbReference type="Gene3D" id="3.40.1160.10">
    <property type="entry name" value="Acetylglutamate kinase-like"/>
    <property type="match status" value="1"/>
</dbReference>
<dbReference type="GO" id="GO:0005737">
    <property type="term" value="C:cytoplasm"/>
    <property type="evidence" value="ECO:0007669"/>
    <property type="project" value="UniProtKB-SubCell"/>
</dbReference>